<keyword evidence="4" id="KW-1185">Reference proteome</keyword>
<reference evidence="4" key="1">
    <citation type="journal article" date="2019" name="Int. J. Syst. Evol. Microbiol.">
        <title>The Global Catalogue of Microorganisms (GCM) 10K type strain sequencing project: providing services to taxonomists for standard genome sequencing and annotation.</title>
        <authorList>
            <consortium name="The Broad Institute Genomics Platform"/>
            <consortium name="The Broad Institute Genome Sequencing Center for Infectious Disease"/>
            <person name="Wu L."/>
            <person name="Ma J."/>
        </authorList>
    </citation>
    <scope>NUCLEOTIDE SEQUENCE [LARGE SCALE GENOMIC DNA]</scope>
    <source>
        <strain evidence="4">CGMCC 4.7329</strain>
    </source>
</reference>
<name>A0ABQ2KG83_9NOCA</name>
<proteinExistence type="predicted"/>
<dbReference type="Proteomes" id="UP000658127">
    <property type="component" value="Unassembled WGS sequence"/>
</dbReference>
<evidence type="ECO:0000256" key="1">
    <source>
        <dbReference type="ARBA" id="ARBA00022801"/>
    </source>
</evidence>
<feature type="domain" description="Alpha/beta hydrolase fold-3" evidence="2">
    <location>
        <begin position="106"/>
        <end position="309"/>
    </location>
</feature>
<comment type="caution">
    <text evidence="3">The sequence shown here is derived from an EMBL/GenBank/DDBJ whole genome shotgun (WGS) entry which is preliminary data.</text>
</comment>
<organism evidence="3 4">
    <name type="scientific">Nocardia rhizosphaerihabitans</name>
    <dbReference type="NCBI Taxonomy" id="1691570"/>
    <lineage>
        <taxon>Bacteria</taxon>
        <taxon>Bacillati</taxon>
        <taxon>Actinomycetota</taxon>
        <taxon>Actinomycetes</taxon>
        <taxon>Mycobacteriales</taxon>
        <taxon>Nocardiaceae</taxon>
        <taxon>Nocardia</taxon>
    </lineage>
</organism>
<dbReference type="PANTHER" id="PTHR48081:SF8">
    <property type="entry name" value="ALPHA_BETA HYDROLASE FOLD-3 DOMAIN-CONTAINING PROTEIN-RELATED"/>
    <property type="match status" value="1"/>
</dbReference>
<dbReference type="InterPro" id="IPR013094">
    <property type="entry name" value="AB_hydrolase_3"/>
</dbReference>
<dbReference type="Gene3D" id="3.40.50.1820">
    <property type="entry name" value="alpha/beta hydrolase"/>
    <property type="match status" value="1"/>
</dbReference>
<dbReference type="EMBL" id="BMNE01000003">
    <property type="protein sequence ID" value="GGN82554.1"/>
    <property type="molecule type" value="Genomic_DNA"/>
</dbReference>
<dbReference type="Pfam" id="PF07859">
    <property type="entry name" value="Abhydrolase_3"/>
    <property type="match status" value="1"/>
</dbReference>
<dbReference type="InterPro" id="IPR050300">
    <property type="entry name" value="GDXG_lipolytic_enzyme"/>
</dbReference>
<dbReference type="InterPro" id="IPR029058">
    <property type="entry name" value="AB_hydrolase_fold"/>
</dbReference>
<evidence type="ECO:0000259" key="2">
    <source>
        <dbReference type="Pfam" id="PF07859"/>
    </source>
</evidence>
<dbReference type="PANTHER" id="PTHR48081">
    <property type="entry name" value="AB HYDROLASE SUPERFAMILY PROTEIN C4A8.06C"/>
    <property type="match status" value="1"/>
</dbReference>
<dbReference type="GO" id="GO:0016787">
    <property type="term" value="F:hydrolase activity"/>
    <property type="evidence" value="ECO:0007669"/>
    <property type="project" value="UniProtKB-KW"/>
</dbReference>
<dbReference type="SUPFAM" id="SSF53474">
    <property type="entry name" value="alpha/beta-Hydrolases"/>
    <property type="match status" value="1"/>
</dbReference>
<evidence type="ECO:0000313" key="4">
    <source>
        <dbReference type="Proteomes" id="UP000658127"/>
    </source>
</evidence>
<evidence type="ECO:0000313" key="3">
    <source>
        <dbReference type="EMBL" id="GGN82554.1"/>
    </source>
</evidence>
<keyword evidence="1 3" id="KW-0378">Hydrolase</keyword>
<accession>A0ABQ2KG83</accession>
<protein>
    <submittedName>
        <fullName evidence="3">Alpha/beta hydrolase</fullName>
    </submittedName>
</protein>
<sequence length="337" mass="35837">MLETVVRGAAGKVLSAPGAVFDLLPIRRPVVDGQRLSGRMQMFSAIGKRDLLALTPPTAARRRRLDWFMSLATAVPTGPVETSEIAIPGALRARIYTPHSADGGLLVFIHGGGWHVGSIDGYEGLARFLADRSGVTVLAADYRLAPEHPFPAAYDDVTAVFRYVVDNPEALGVDPARIGIGGDSAGGNLAAAVALHLPARYRPAHLSLLYPVVDGDLERHVSSDLFTTPLDKGCVERAITWYADTEQHRGDPRFCVLSADDVGALPPTYVATAGMDVLRDQGTALADRLRTAGVPVRLRQFDNLPHGFASTLVDPQARSAATEFAEAVRAGLGSSEA</sequence>
<gene>
    <name evidence="3" type="ORF">GCM10011610_34030</name>
</gene>